<evidence type="ECO:0000256" key="3">
    <source>
        <dbReference type="ARBA" id="ARBA00022795"/>
    </source>
</evidence>
<sequence>MHLVEEFEQNLGELRDVNHTISSVITQEAFETEEILALVDTRERILQNLFSLIERDAELAQTAQWHSAIQETKAIVELMQVKTAEVGKSLQKYRHGQRSVQQYKKFL</sequence>
<evidence type="ECO:0000313" key="7">
    <source>
        <dbReference type="Proteomes" id="UP000030520"/>
    </source>
</evidence>
<dbReference type="InterPro" id="IPR008622">
    <property type="entry name" value="FliT"/>
</dbReference>
<evidence type="ECO:0000256" key="2">
    <source>
        <dbReference type="ARBA" id="ARBA00022490"/>
    </source>
</evidence>
<evidence type="ECO:0000256" key="1">
    <source>
        <dbReference type="ARBA" id="ARBA00004514"/>
    </source>
</evidence>
<comment type="subcellular location">
    <subcellularLocation>
        <location evidence="1">Cytoplasm</location>
        <location evidence="1">Cytosol</location>
    </subcellularLocation>
</comment>
<protein>
    <recommendedName>
        <fullName evidence="5">Flagellar protein FliT</fullName>
    </recommendedName>
</protein>
<keyword evidence="6" id="KW-0969">Cilium</keyword>
<organism evidence="6 7">
    <name type="scientific">Vibrio variabilis</name>
    <dbReference type="NCBI Taxonomy" id="990271"/>
    <lineage>
        <taxon>Bacteria</taxon>
        <taxon>Pseudomonadati</taxon>
        <taxon>Pseudomonadota</taxon>
        <taxon>Gammaproteobacteria</taxon>
        <taxon>Vibrionales</taxon>
        <taxon>Vibrionaceae</taxon>
        <taxon>Vibrio</taxon>
    </lineage>
</organism>
<dbReference type="Pfam" id="PF05400">
    <property type="entry name" value="FliT"/>
    <property type="match status" value="1"/>
</dbReference>
<name>A0ABR4Y609_9VIBR</name>
<keyword evidence="3" id="KW-1005">Bacterial flagellum biogenesis</keyword>
<keyword evidence="6" id="KW-0966">Cell projection</keyword>
<proteinExistence type="predicted"/>
<gene>
    <name evidence="6" type="ORF">NL53_19800</name>
</gene>
<keyword evidence="6" id="KW-0282">Flagellum</keyword>
<keyword evidence="7" id="KW-1185">Reference proteome</keyword>
<keyword evidence="4" id="KW-0143">Chaperone</keyword>
<dbReference type="Proteomes" id="UP000030520">
    <property type="component" value="Unassembled WGS sequence"/>
</dbReference>
<dbReference type="RefSeq" id="WP_038140227.1">
    <property type="nucleotide sequence ID" value="NZ_JRWM01000041.1"/>
</dbReference>
<evidence type="ECO:0000256" key="4">
    <source>
        <dbReference type="ARBA" id="ARBA00023186"/>
    </source>
</evidence>
<dbReference type="EMBL" id="JRWM01000041">
    <property type="protein sequence ID" value="KHA58796.1"/>
    <property type="molecule type" value="Genomic_DNA"/>
</dbReference>
<reference evidence="6 7" key="1">
    <citation type="submission" date="2014-10" db="EMBL/GenBank/DDBJ databases">
        <title>Genome sequencing of Vibrio variabilis T01.</title>
        <authorList>
            <person name="Chan K.-G."/>
            <person name="Mohamad N.I."/>
        </authorList>
    </citation>
    <scope>NUCLEOTIDE SEQUENCE [LARGE SCALE GENOMIC DNA]</scope>
    <source>
        <strain evidence="6 7">T01</strain>
    </source>
</reference>
<evidence type="ECO:0000313" key="6">
    <source>
        <dbReference type="EMBL" id="KHA58796.1"/>
    </source>
</evidence>
<accession>A0ABR4Y609</accession>
<comment type="caution">
    <text evidence="6">The sequence shown here is derived from an EMBL/GenBank/DDBJ whole genome shotgun (WGS) entry which is preliminary data.</text>
</comment>
<keyword evidence="2" id="KW-0963">Cytoplasm</keyword>
<evidence type="ECO:0000256" key="5">
    <source>
        <dbReference type="ARBA" id="ARBA00093797"/>
    </source>
</evidence>